<gene>
    <name evidence="1" type="ORF">HFTV1-gp49</name>
</gene>
<dbReference type="Proteomes" id="UP000289930">
    <property type="component" value="Segment"/>
</dbReference>
<proteinExistence type="predicted"/>
<reference evidence="1" key="1">
    <citation type="journal article" date="2019" name="Environ. Microbiol.">
        <title>Novel haloarchaeal viruses from Lake Retba infecting Haloferax and Halorubrum species.</title>
        <authorList>
            <person name="Mizuno C.M."/>
            <person name="Prajapati B."/>
            <person name="Lucas-Staat S."/>
            <person name="Sime-Ngando T."/>
            <person name="Forterre P."/>
            <person name="Bamford D.H."/>
            <person name="Prangishvili D."/>
            <person name="Krupovic M."/>
            <person name="Oksanen H.M."/>
        </authorList>
    </citation>
    <scope>NUCLEOTIDE SEQUENCE</scope>
</reference>
<organism evidence="1">
    <name type="scientific">Haloferax tailed virus 1</name>
    <name type="common">HFTV1</name>
    <dbReference type="NCBI Taxonomy" id="2507575"/>
    <lineage>
        <taxon>Viruses</taxon>
        <taxon>Duplodnaviria</taxon>
        <taxon>Heunggongvirae</taxon>
        <taxon>Uroviricota</taxon>
        <taxon>Caudoviricetes</taxon>
        <taxon>Kirjokansivirales</taxon>
        <taxon>Haloferuviridae</taxon>
        <taxon>Retbasiphovirus</taxon>
        <taxon>Retbasiphovirus hantatum</taxon>
        <taxon>Retbasiphovirus HFTV1</taxon>
    </lineage>
</organism>
<evidence type="ECO:0000313" key="1">
    <source>
        <dbReference type="EMBL" id="QAS68882.1"/>
    </source>
</evidence>
<name>A0A410N6X1_HFTV1</name>
<evidence type="ECO:0000313" key="2">
    <source>
        <dbReference type="Proteomes" id="UP000289930"/>
    </source>
</evidence>
<protein>
    <submittedName>
        <fullName evidence="1">Uncharacterized protein</fullName>
    </submittedName>
</protein>
<keyword evidence="2" id="KW-1185">Reference proteome</keyword>
<sequence>MSEPKYAMYVGDYETTVSVWLRKNGEEYPIYANTRGQCEWYTHNVSDCENTTEQALSDGLKAWLAEFHRRINSVDDVTPNHAMPDVEWYEVEFLNAIGEPEITDEVMDLLEWAYNEEQQ</sequence>
<accession>A0A410N6X1</accession>
<dbReference type="EMBL" id="MG550112">
    <property type="protein sequence ID" value="QAS68882.1"/>
    <property type="molecule type" value="Genomic_DNA"/>
</dbReference>